<dbReference type="InterPro" id="IPR055530">
    <property type="entry name" value="DUF7104"/>
</dbReference>
<name>L7IPU9_PYRO1</name>
<organism>
    <name type="scientific">Pyricularia oryzae (strain P131)</name>
    <name type="common">Rice blast fungus</name>
    <name type="synonym">Magnaporthe oryzae</name>
    <dbReference type="NCBI Taxonomy" id="1143193"/>
    <lineage>
        <taxon>Eukaryota</taxon>
        <taxon>Fungi</taxon>
        <taxon>Dikarya</taxon>
        <taxon>Ascomycota</taxon>
        <taxon>Pezizomycotina</taxon>
        <taxon>Sordariomycetes</taxon>
        <taxon>Sordariomycetidae</taxon>
        <taxon>Magnaporthales</taxon>
        <taxon>Pyriculariaceae</taxon>
        <taxon>Pyricularia</taxon>
    </lineage>
</organism>
<reference evidence="1" key="1">
    <citation type="journal article" date="2012" name="PLoS Genet.">
        <title>Comparative analysis of the genomes of two field isolates of the rice blast fungus Magnaporthe oryzae.</title>
        <authorList>
            <person name="Xue M."/>
            <person name="Yang J."/>
            <person name="Li Z."/>
            <person name="Hu S."/>
            <person name="Yao N."/>
            <person name="Dean R.A."/>
            <person name="Zhao W."/>
            <person name="Shen M."/>
            <person name="Zhang H."/>
            <person name="Li C."/>
            <person name="Liu L."/>
            <person name="Cao L."/>
            <person name="Xu X."/>
            <person name="Xing Y."/>
            <person name="Hsiang T."/>
            <person name="Zhang Z."/>
            <person name="Xu J.R."/>
            <person name="Peng Y.L."/>
        </authorList>
    </citation>
    <scope>NUCLEOTIDE SEQUENCE [LARGE SCALE GENOMIC DNA]</scope>
    <source>
        <strain evidence="1">P131</strain>
    </source>
</reference>
<dbReference type="Gene3D" id="1.20.5.340">
    <property type="match status" value="1"/>
</dbReference>
<gene>
    <name evidence="1" type="ORF">OOW_P131scaffold01754g3</name>
</gene>
<accession>L7IPU9</accession>
<dbReference type="AlphaFoldDB" id="L7IPU9"/>
<dbReference type="Pfam" id="PF23397">
    <property type="entry name" value="DUF7104"/>
    <property type="match status" value="1"/>
</dbReference>
<evidence type="ECO:0000313" key="1">
    <source>
        <dbReference type="EMBL" id="ELQ57982.1"/>
    </source>
</evidence>
<proteinExistence type="predicted"/>
<protein>
    <submittedName>
        <fullName evidence="1">Uncharacterized protein</fullName>
    </submittedName>
</protein>
<sequence length="148" mass="16193">MEGTDRAFGSALNAAAIGGYTAVTEWIMSKCDNPARYVDLAMVVEHIRGDTAATMTLLLKTILHSLITQDIFRAAAGSMLNGGKVIRVLLTHRGDQIQITENLLNAVPGNDQNGAELMEMFLAKKETRSRSLRIYSKLQQGTTKLAQR</sequence>
<dbReference type="EMBL" id="JH794443">
    <property type="protein sequence ID" value="ELQ57982.1"/>
    <property type="molecule type" value="Genomic_DNA"/>
</dbReference>